<dbReference type="Pfam" id="PF12850">
    <property type="entry name" value="Metallophos_2"/>
    <property type="match status" value="1"/>
</dbReference>
<accession>A0A318SGK0</accession>
<feature type="domain" description="Calcineurin-like phosphoesterase" evidence="2">
    <location>
        <begin position="1"/>
        <end position="201"/>
    </location>
</feature>
<sequence length="285" mass="32164">MRLAILADIHGNMPALQAVLADMARLGVDRVIVNGDVVNRGPDGVEVLEALLALDVEFTLGNHDDLMRLWWNRRPEIPPSWFHEAFFDSFTWCASQLHAAGLLDVFASWPMTASVAIDGAPSVTISHGTPDHYREGIGRRMTEGRLRAIFEATGADVLVGSHTHLPFETRVDGKLAVNTGAVGAPFNRDVRAQYLVLTLTNDGWQPEVRFVSYDVSVILRRYETSGLLQGGNLSALLFREELRVAYPIYARFWEWTERSERPRDWTSWREFERDVLPTFELTSLV</sequence>
<dbReference type="GO" id="GO:0005737">
    <property type="term" value="C:cytoplasm"/>
    <property type="evidence" value="ECO:0007669"/>
    <property type="project" value="TreeGrafter"/>
</dbReference>
<dbReference type="SUPFAM" id="SSF56300">
    <property type="entry name" value="Metallo-dependent phosphatases"/>
    <property type="match status" value="1"/>
</dbReference>
<dbReference type="Gene3D" id="3.60.21.10">
    <property type="match status" value="1"/>
</dbReference>
<dbReference type="InterPro" id="IPR029052">
    <property type="entry name" value="Metallo-depent_PP-like"/>
</dbReference>
<name>A0A318SGK0_9DEIO</name>
<dbReference type="EMBL" id="QJSX01000001">
    <property type="protein sequence ID" value="PYE56235.1"/>
    <property type="molecule type" value="Genomic_DNA"/>
</dbReference>
<comment type="caution">
    <text evidence="3">The sequence shown here is derived from an EMBL/GenBank/DDBJ whole genome shotgun (WGS) entry which is preliminary data.</text>
</comment>
<dbReference type="InterPro" id="IPR050126">
    <property type="entry name" value="Ap4A_hydrolase"/>
</dbReference>
<keyword evidence="4" id="KW-1185">Reference proteome</keyword>
<evidence type="ECO:0000313" key="3">
    <source>
        <dbReference type="EMBL" id="PYE56235.1"/>
    </source>
</evidence>
<dbReference type="Proteomes" id="UP000248326">
    <property type="component" value="Unassembled WGS sequence"/>
</dbReference>
<dbReference type="PANTHER" id="PTHR42850:SF2">
    <property type="entry name" value="BLL5683 PROTEIN"/>
    <property type="match status" value="1"/>
</dbReference>
<evidence type="ECO:0000256" key="1">
    <source>
        <dbReference type="ARBA" id="ARBA00008950"/>
    </source>
</evidence>
<dbReference type="InterPro" id="IPR024654">
    <property type="entry name" value="Calcineurin-like_PHP_lpxH"/>
</dbReference>
<dbReference type="AlphaFoldDB" id="A0A318SGK0"/>
<comment type="similarity">
    <text evidence="1">Belongs to the metallophosphoesterase superfamily. YfcE family.</text>
</comment>
<protein>
    <submittedName>
        <fullName evidence="3">Putative phosphodiesterase</fullName>
    </submittedName>
</protein>
<evidence type="ECO:0000259" key="2">
    <source>
        <dbReference type="Pfam" id="PF12850"/>
    </source>
</evidence>
<reference evidence="3 4" key="1">
    <citation type="submission" date="2018-06" db="EMBL/GenBank/DDBJ databases">
        <title>Genomic Encyclopedia of Type Strains, Phase IV (KMG-IV): sequencing the most valuable type-strain genomes for metagenomic binning, comparative biology and taxonomic classification.</title>
        <authorList>
            <person name="Goeker M."/>
        </authorList>
    </citation>
    <scope>NUCLEOTIDE SEQUENCE [LARGE SCALE GENOMIC DNA]</scope>
    <source>
        <strain evidence="3 4">DSM 18048</strain>
    </source>
</reference>
<evidence type="ECO:0000313" key="4">
    <source>
        <dbReference type="Proteomes" id="UP000248326"/>
    </source>
</evidence>
<dbReference type="GO" id="GO:0016791">
    <property type="term" value="F:phosphatase activity"/>
    <property type="evidence" value="ECO:0007669"/>
    <property type="project" value="TreeGrafter"/>
</dbReference>
<dbReference type="PANTHER" id="PTHR42850">
    <property type="entry name" value="METALLOPHOSPHOESTERASE"/>
    <property type="match status" value="1"/>
</dbReference>
<dbReference type="RefSeq" id="WP_110884762.1">
    <property type="nucleotide sequence ID" value="NZ_QJSX01000001.1"/>
</dbReference>
<dbReference type="OrthoDB" id="9813918at2"/>
<gene>
    <name evidence="3" type="ORF">DES52_10139</name>
</gene>
<proteinExistence type="inferred from homology"/>
<organism evidence="3 4">
    <name type="scientific">Deinococcus yavapaiensis KR-236</name>
    <dbReference type="NCBI Taxonomy" id="694435"/>
    <lineage>
        <taxon>Bacteria</taxon>
        <taxon>Thermotogati</taxon>
        <taxon>Deinococcota</taxon>
        <taxon>Deinococci</taxon>
        <taxon>Deinococcales</taxon>
        <taxon>Deinococcaceae</taxon>
        <taxon>Deinococcus</taxon>
    </lineage>
</organism>